<dbReference type="EMBL" id="JABBWG010000032">
    <property type="protein sequence ID" value="KAG1810629.1"/>
    <property type="molecule type" value="Genomic_DNA"/>
</dbReference>
<evidence type="ECO:0000313" key="2">
    <source>
        <dbReference type="Proteomes" id="UP000807769"/>
    </source>
</evidence>
<sequence length="231" mass="26482">MVGAFHGHAHNQCYQLDWHPMYIDGTGHTEGEGCKHVFASSNELVQSTRHTSAFHQHQTIEEHFAFWDDDKYATLMLTSIKTLTAELSILKDTLGLTNADFIQFHSQERLYLDNLKEPPLKEILHICYVQVLHELAKSEWDLACKAANQALTTIAAEALTAHMEIQLGIEEHWEIGGDTYNQYEQEASQCQYCTALDDLEQLVVMRLFELSKLSLSGMGVHLTFHLLMWRY</sequence>
<keyword evidence="2" id="KW-1185">Reference proteome</keyword>
<dbReference type="InterPro" id="IPR040521">
    <property type="entry name" value="KDZ"/>
</dbReference>
<organism evidence="1 2">
    <name type="scientific">Suillus subaureus</name>
    <dbReference type="NCBI Taxonomy" id="48587"/>
    <lineage>
        <taxon>Eukaryota</taxon>
        <taxon>Fungi</taxon>
        <taxon>Dikarya</taxon>
        <taxon>Basidiomycota</taxon>
        <taxon>Agaricomycotina</taxon>
        <taxon>Agaricomycetes</taxon>
        <taxon>Agaricomycetidae</taxon>
        <taxon>Boletales</taxon>
        <taxon>Suillineae</taxon>
        <taxon>Suillaceae</taxon>
        <taxon>Suillus</taxon>
    </lineage>
</organism>
<protein>
    <submittedName>
        <fullName evidence="1">Uncharacterized protein</fullName>
    </submittedName>
</protein>
<evidence type="ECO:0000313" key="1">
    <source>
        <dbReference type="EMBL" id="KAG1810629.1"/>
    </source>
</evidence>
<dbReference type="RefSeq" id="XP_041189525.1">
    <property type="nucleotide sequence ID" value="XM_041338573.1"/>
</dbReference>
<accession>A0A9P7E434</accession>
<dbReference type="Proteomes" id="UP000807769">
    <property type="component" value="Unassembled WGS sequence"/>
</dbReference>
<dbReference type="OrthoDB" id="3251205at2759"/>
<proteinExistence type="predicted"/>
<dbReference type="AlphaFoldDB" id="A0A9P7E434"/>
<dbReference type="GeneID" id="64632589"/>
<dbReference type="Pfam" id="PF18758">
    <property type="entry name" value="KDZ"/>
    <property type="match status" value="1"/>
</dbReference>
<comment type="caution">
    <text evidence="1">The sequence shown here is derived from an EMBL/GenBank/DDBJ whole genome shotgun (WGS) entry which is preliminary data.</text>
</comment>
<name>A0A9P7E434_9AGAM</name>
<gene>
    <name evidence="1" type="ORF">BJ212DRAFT_1448663</name>
</gene>
<reference evidence="1" key="1">
    <citation type="journal article" date="2020" name="New Phytol.">
        <title>Comparative genomics reveals dynamic genome evolution in host specialist ectomycorrhizal fungi.</title>
        <authorList>
            <person name="Lofgren L.A."/>
            <person name="Nguyen N.H."/>
            <person name="Vilgalys R."/>
            <person name="Ruytinx J."/>
            <person name="Liao H.L."/>
            <person name="Branco S."/>
            <person name="Kuo A."/>
            <person name="LaButti K."/>
            <person name="Lipzen A."/>
            <person name="Andreopoulos W."/>
            <person name="Pangilinan J."/>
            <person name="Riley R."/>
            <person name="Hundley H."/>
            <person name="Na H."/>
            <person name="Barry K."/>
            <person name="Grigoriev I.V."/>
            <person name="Stajich J.E."/>
            <person name="Kennedy P.G."/>
        </authorList>
    </citation>
    <scope>NUCLEOTIDE SEQUENCE</scope>
    <source>
        <strain evidence="1">MN1</strain>
    </source>
</reference>